<name>A0ABQ6H959_9GAMM</name>
<dbReference type="RefSeq" id="WP_284296242.1">
    <property type="nucleotide sequence ID" value="NZ_BSSV01000001.1"/>
</dbReference>
<gene>
    <name evidence="2" type="ORF">tloyanaT_09000</name>
</gene>
<accession>A0ABQ6H959</accession>
<dbReference type="InterPro" id="IPR005186">
    <property type="entry name" value="FlaG"/>
</dbReference>
<dbReference type="Gene3D" id="3.30.160.170">
    <property type="entry name" value="FlaG-like"/>
    <property type="match status" value="1"/>
</dbReference>
<organism evidence="2 3">
    <name type="scientific">Thalassotalea loyana</name>
    <dbReference type="NCBI Taxonomy" id="280483"/>
    <lineage>
        <taxon>Bacteria</taxon>
        <taxon>Pseudomonadati</taxon>
        <taxon>Pseudomonadota</taxon>
        <taxon>Gammaproteobacteria</taxon>
        <taxon>Alteromonadales</taxon>
        <taxon>Colwelliaceae</taxon>
        <taxon>Thalassotalea</taxon>
    </lineage>
</organism>
<comment type="caution">
    <text evidence="2">The sequence shown here is derived from an EMBL/GenBank/DDBJ whole genome shotgun (WGS) entry which is preliminary data.</text>
</comment>
<keyword evidence="3" id="KW-1185">Reference proteome</keyword>
<dbReference type="EMBL" id="BSSV01000001">
    <property type="protein sequence ID" value="GLX84648.1"/>
    <property type="molecule type" value="Genomic_DNA"/>
</dbReference>
<dbReference type="Proteomes" id="UP001157134">
    <property type="component" value="Unassembled WGS sequence"/>
</dbReference>
<dbReference type="SUPFAM" id="SSF160214">
    <property type="entry name" value="FlaG-like"/>
    <property type="match status" value="1"/>
</dbReference>
<dbReference type="InterPro" id="IPR035924">
    <property type="entry name" value="FlaG-like_sf"/>
</dbReference>
<dbReference type="PANTHER" id="PTHR37166">
    <property type="entry name" value="PROTEIN FLAG"/>
    <property type="match status" value="1"/>
</dbReference>
<sequence length="146" mass="16405">MAIESIADKNKFNSAQMNDQVQLNVGLNVAGDKVSQTADVETAQDESQLDQKQNLEQEKDVQEQSFDRDALVESIEQINAEFPIKETSLVFEFDELNEPPIVKVVDKENGETIREIPPKYFSDVSSVLKDVSERLTNGGFLLDKQV</sequence>
<evidence type="ECO:0000256" key="1">
    <source>
        <dbReference type="SAM" id="MobiDB-lite"/>
    </source>
</evidence>
<evidence type="ECO:0000313" key="3">
    <source>
        <dbReference type="Proteomes" id="UP001157134"/>
    </source>
</evidence>
<dbReference type="PANTHER" id="PTHR37166:SF1">
    <property type="entry name" value="PROTEIN FLAG"/>
    <property type="match status" value="1"/>
</dbReference>
<evidence type="ECO:0000313" key="2">
    <source>
        <dbReference type="EMBL" id="GLX84648.1"/>
    </source>
</evidence>
<feature type="region of interest" description="Disordered" evidence="1">
    <location>
        <begin position="36"/>
        <end position="66"/>
    </location>
</feature>
<reference evidence="2 3" key="1">
    <citation type="submission" date="2023-03" db="EMBL/GenBank/DDBJ databases">
        <title>Thalassotalea loyana LMG 22536T draft genome sequence.</title>
        <authorList>
            <person name="Sawabe T."/>
        </authorList>
    </citation>
    <scope>NUCLEOTIDE SEQUENCE [LARGE SCALE GENOMIC DNA]</scope>
    <source>
        <strain evidence="2 3">LMG 22536</strain>
    </source>
</reference>
<evidence type="ECO:0008006" key="4">
    <source>
        <dbReference type="Google" id="ProtNLM"/>
    </source>
</evidence>
<dbReference type="Pfam" id="PF03646">
    <property type="entry name" value="FlaG"/>
    <property type="match status" value="1"/>
</dbReference>
<feature type="compositionally biased region" description="Basic and acidic residues" evidence="1">
    <location>
        <begin position="53"/>
        <end position="66"/>
    </location>
</feature>
<proteinExistence type="predicted"/>
<protein>
    <recommendedName>
        <fullName evidence="4">Flagellar protein FlaG</fullName>
    </recommendedName>
</protein>